<dbReference type="Gene3D" id="3.40.50.2300">
    <property type="match status" value="1"/>
</dbReference>
<feature type="domain" description="Leucine-binding protein" evidence="2">
    <location>
        <begin position="29"/>
        <end position="97"/>
    </location>
</feature>
<organism evidence="3">
    <name type="scientific">marine sediment metagenome</name>
    <dbReference type="NCBI Taxonomy" id="412755"/>
    <lineage>
        <taxon>unclassified sequences</taxon>
        <taxon>metagenomes</taxon>
        <taxon>ecological metagenomes</taxon>
    </lineage>
</organism>
<dbReference type="PANTHER" id="PTHR30483:SF6">
    <property type="entry name" value="PERIPLASMIC BINDING PROTEIN OF ABC TRANSPORTER FOR NATURAL AMINO ACIDS"/>
    <property type="match status" value="1"/>
</dbReference>
<accession>X0XXE1</accession>
<sequence length="98" mass="10985">MRKTGIFILSLILCLWVFNIPTISKAEQKITICAVHPFTGRFAFAGIHGADAMEDAINMANEEGGINGKKIHYYWADGEYKNDVGIAAFKRLYAQYKP</sequence>
<dbReference type="EMBL" id="BARS01044988">
    <property type="protein sequence ID" value="GAG41253.1"/>
    <property type="molecule type" value="Genomic_DNA"/>
</dbReference>
<dbReference type="InterPro" id="IPR051010">
    <property type="entry name" value="BCAA_transport"/>
</dbReference>
<dbReference type="PANTHER" id="PTHR30483">
    <property type="entry name" value="LEUCINE-SPECIFIC-BINDING PROTEIN"/>
    <property type="match status" value="1"/>
</dbReference>
<name>X0XXE1_9ZZZZ</name>
<gene>
    <name evidence="3" type="ORF">S01H1_67892</name>
</gene>
<feature type="non-terminal residue" evidence="3">
    <location>
        <position position="98"/>
    </location>
</feature>
<dbReference type="InterPro" id="IPR028082">
    <property type="entry name" value="Peripla_BP_I"/>
</dbReference>
<comment type="caution">
    <text evidence="3">The sequence shown here is derived from an EMBL/GenBank/DDBJ whole genome shotgun (WGS) entry which is preliminary data.</text>
</comment>
<dbReference type="AlphaFoldDB" id="X0XXE1"/>
<dbReference type="InterPro" id="IPR028081">
    <property type="entry name" value="Leu-bd"/>
</dbReference>
<evidence type="ECO:0000313" key="3">
    <source>
        <dbReference type="EMBL" id="GAG41253.1"/>
    </source>
</evidence>
<dbReference type="Pfam" id="PF13458">
    <property type="entry name" value="Peripla_BP_6"/>
    <property type="match status" value="1"/>
</dbReference>
<proteinExistence type="predicted"/>
<evidence type="ECO:0000259" key="2">
    <source>
        <dbReference type="Pfam" id="PF13458"/>
    </source>
</evidence>
<evidence type="ECO:0000256" key="1">
    <source>
        <dbReference type="ARBA" id="ARBA00022729"/>
    </source>
</evidence>
<dbReference type="SUPFAM" id="SSF53822">
    <property type="entry name" value="Periplasmic binding protein-like I"/>
    <property type="match status" value="1"/>
</dbReference>
<keyword evidence="1" id="KW-0732">Signal</keyword>
<reference evidence="3" key="1">
    <citation type="journal article" date="2014" name="Front. Microbiol.">
        <title>High frequency of phylogenetically diverse reductive dehalogenase-homologous genes in deep subseafloor sedimentary metagenomes.</title>
        <authorList>
            <person name="Kawai M."/>
            <person name="Futagami T."/>
            <person name="Toyoda A."/>
            <person name="Takaki Y."/>
            <person name="Nishi S."/>
            <person name="Hori S."/>
            <person name="Arai W."/>
            <person name="Tsubouchi T."/>
            <person name="Morono Y."/>
            <person name="Uchiyama I."/>
            <person name="Ito T."/>
            <person name="Fujiyama A."/>
            <person name="Inagaki F."/>
            <person name="Takami H."/>
        </authorList>
    </citation>
    <scope>NUCLEOTIDE SEQUENCE</scope>
    <source>
        <strain evidence="3">Expedition CK06-06</strain>
    </source>
</reference>
<protein>
    <recommendedName>
        <fullName evidence="2">Leucine-binding protein domain-containing protein</fullName>
    </recommendedName>
</protein>